<dbReference type="SUPFAM" id="SSF52540">
    <property type="entry name" value="P-loop containing nucleoside triphosphate hydrolases"/>
    <property type="match status" value="1"/>
</dbReference>
<organism evidence="4 5">
    <name type="scientific">Candidatus Azambacteria bacterium GW2011_GWA1_42_19</name>
    <dbReference type="NCBI Taxonomy" id="1618609"/>
    <lineage>
        <taxon>Bacteria</taxon>
        <taxon>Candidatus Azamiibacteriota</taxon>
    </lineage>
</organism>
<comment type="caution">
    <text evidence="4">The sequence shown here is derived from an EMBL/GenBank/DDBJ whole genome shotgun (WGS) entry which is preliminary data.</text>
</comment>
<name>A0A0G1BFK5_9BACT</name>
<keyword evidence="1" id="KW-0378">Hydrolase</keyword>
<dbReference type="InterPro" id="IPR047112">
    <property type="entry name" value="RecG/Mfd"/>
</dbReference>
<sequence length="149" mass="16600">MAKFRAGEYHILVSTPVVEVGIDIPTATIMVIEGADRFGLAQLHQLRGRVGRSDAQSYCLLFADTISERLKAMETHHSGFELAEIDLRLRGSGNIYGTSQHGLPNFKIATYQDFTLIPEAKKQAELLLPNLSKYPFLKELLEKDKIIAA</sequence>
<dbReference type="GO" id="GO:0003678">
    <property type="term" value="F:DNA helicase activity"/>
    <property type="evidence" value="ECO:0007669"/>
    <property type="project" value="TreeGrafter"/>
</dbReference>
<keyword evidence="2 4" id="KW-0547">Nucleotide-binding</keyword>
<dbReference type="Proteomes" id="UP000034951">
    <property type="component" value="Unassembled WGS sequence"/>
</dbReference>
<dbReference type="PROSITE" id="PS51194">
    <property type="entry name" value="HELICASE_CTER"/>
    <property type="match status" value="1"/>
</dbReference>
<evidence type="ECO:0000259" key="3">
    <source>
        <dbReference type="PROSITE" id="PS51194"/>
    </source>
</evidence>
<evidence type="ECO:0000313" key="4">
    <source>
        <dbReference type="EMBL" id="KKS45106.1"/>
    </source>
</evidence>
<dbReference type="AlphaFoldDB" id="A0A0G1BFK5"/>
<keyword evidence="2 4" id="KW-0347">Helicase</keyword>
<dbReference type="PATRIC" id="fig|1618609.3.peg.601"/>
<dbReference type="Pfam" id="PF00271">
    <property type="entry name" value="Helicase_C"/>
    <property type="match status" value="1"/>
</dbReference>
<keyword evidence="2 4" id="KW-0067">ATP-binding</keyword>
<evidence type="ECO:0000256" key="1">
    <source>
        <dbReference type="ARBA" id="ARBA00022801"/>
    </source>
</evidence>
<evidence type="ECO:0000256" key="2">
    <source>
        <dbReference type="ARBA" id="ARBA00022806"/>
    </source>
</evidence>
<proteinExistence type="predicted"/>
<feature type="domain" description="Helicase C-terminal" evidence="3">
    <location>
        <begin position="1"/>
        <end position="93"/>
    </location>
</feature>
<accession>A0A0G1BFK5</accession>
<dbReference type="GO" id="GO:0006281">
    <property type="term" value="P:DNA repair"/>
    <property type="evidence" value="ECO:0007669"/>
    <property type="project" value="InterPro"/>
</dbReference>
<dbReference type="EMBL" id="LCDE01000033">
    <property type="protein sequence ID" value="KKS45106.1"/>
    <property type="molecule type" value="Genomic_DNA"/>
</dbReference>
<gene>
    <name evidence="4" type="ORF">UV10_C0033G0002</name>
</gene>
<dbReference type="PANTHER" id="PTHR47964">
    <property type="entry name" value="ATP-DEPENDENT DNA HELICASE HOMOLOG RECG, CHLOROPLASTIC"/>
    <property type="match status" value="1"/>
</dbReference>
<dbReference type="Gene3D" id="3.40.50.300">
    <property type="entry name" value="P-loop containing nucleotide triphosphate hydrolases"/>
    <property type="match status" value="1"/>
</dbReference>
<evidence type="ECO:0000313" key="5">
    <source>
        <dbReference type="Proteomes" id="UP000034951"/>
    </source>
</evidence>
<dbReference type="InterPro" id="IPR027417">
    <property type="entry name" value="P-loop_NTPase"/>
</dbReference>
<protein>
    <submittedName>
        <fullName evidence="4">ATP-dependent DNA helicase RecG</fullName>
    </submittedName>
</protein>
<dbReference type="GO" id="GO:0016787">
    <property type="term" value="F:hydrolase activity"/>
    <property type="evidence" value="ECO:0007669"/>
    <property type="project" value="UniProtKB-KW"/>
</dbReference>
<dbReference type="InterPro" id="IPR001650">
    <property type="entry name" value="Helicase_C-like"/>
</dbReference>
<reference evidence="4 5" key="1">
    <citation type="journal article" date="2015" name="Nature">
        <title>rRNA introns, odd ribosomes, and small enigmatic genomes across a large radiation of phyla.</title>
        <authorList>
            <person name="Brown C.T."/>
            <person name="Hug L.A."/>
            <person name="Thomas B.C."/>
            <person name="Sharon I."/>
            <person name="Castelle C.J."/>
            <person name="Singh A."/>
            <person name="Wilkins M.J."/>
            <person name="Williams K.H."/>
            <person name="Banfield J.F."/>
        </authorList>
    </citation>
    <scope>NUCLEOTIDE SEQUENCE [LARGE SCALE GENOMIC DNA]</scope>
</reference>
<dbReference type="PANTHER" id="PTHR47964:SF1">
    <property type="entry name" value="ATP-DEPENDENT DNA HELICASE HOMOLOG RECG, CHLOROPLASTIC"/>
    <property type="match status" value="1"/>
</dbReference>